<proteinExistence type="predicted"/>
<dbReference type="SUPFAM" id="SSF81324">
    <property type="entry name" value="Voltage-gated potassium channels"/>
    <property type="match status" value="1"/>
</dbReference>
<organism evidence="3 4">
    <name type="scientific">Gottschalkia purinilytica</name>
    <name type="common">Clostridium purinilyticum</name>
    <dbReference type="NCBI Taxonomy" id="1503"/>
    <lineage>
        <taxon>Bacteria</taxon>
        <taxon>Bacillati</taxon>
        <taxon>Bacillota</taxon>
        <taxon>Tissierellia</taxon>
        <taxon>Tissierellales</taxon>
        <taxon>Gottschalkiaceae</taxon>
        <taxon>Gottschalkia</taxon>
    </lineage>
</organism>
<keyword evidence="4" id="KW-1185">Reference proteome</keyword>
<accession>A0A0L0W8S0</accession>
<dbReference type="Pfam" id="PF07885">
    <property type="entry name" value="Ion_trans_2"/>
    <property type="match status" value="1"/>
</dbReference>
<sequence length="572" mass="68697">MFLKKEQIETLEEYILKNIDLGYIWIQFEEEKYHIRSEEGIEYFVFDDCKIISFDEFWNSELGILKKKLLLCKKSKDSQEFLKKHRNFTGLILKNKKIDQIMVNILKEYNLNNIKFEDCNFENIILRNCELSNMKVINSSFFNVKIENVHFLDCYFYKRRDIKESTFNKLVFEKSIIKDINWKPEIFNNNTFIECKISNFKRFKIGKSDTDCMLRNIELHKCEVVCSSFDMHKFLYSKLTGNIFKDKTSFYCCEFENNIIKNNEFIDCNFESSSFFGDIENNNSNMRNIYTDNLFKHCILNSADFSRVILGRNNFTYNTYNHASVFSLKYFKYIKNIYKNEEKKLYKFKEEYCKILFDLYNNLYKEFKENNILKSAYDYYYVARKIEILKKYYDIKCKKFELKELRKFDKEDLSDEPVKEIGIYKNSKKTYLIKDISMKKIELRKMILSYLLCGFGEKPIRAFIWCLLVIFFSAFLFMFLGIEGKSEYIDYIGLVDRYFYSGYDHIRVSFIEWIKDFGVSFYFSVISFTTIGFGDIHPLSAGSRILVIIEAILSISLINLFIVTLVRKMLRD</sequence>
<dbReference type="OrthoDB" id="268207at2"/>
<feature type="transmembrane region" description="Helical" evidence="1">
    <location>
        <begin position="513"/>
        <end position="533"/>
    </location>
</feature>
<dbReference type="InterPro" id="IPR013099">
    <property type="entry name" value="K_chnl_dom"/>
</dbReference>
<dbReference type="Gene3D" id="1.10.287.70">
    <property type="match status" value="1"/>
</dbReference>
<dbReference type="AlphaFoldDB" id="A0A0L0W8S0"/>
<dbReference type="RefSeq" id="WP_050355761.1">
    <property type="nucleotide sequence ID" value="NZ_LGSS01000011.1"/>
</dbReference>
<keyword evidence="1" id="KW-1133">Transmembrane helix</keyword>
<evidence type="ECO:0000256" key="1">
    <source>
        <dbReference type="SAM" id="Phobius"/>
    </source>
</evidence>
<dbReference type="Proteomes" id="UP000037267">
    <property type="component" value="Unassembled WGS sequence"/>
</dbReference>
<feature type="transmembrane region" description="Helical" evidence="1">
    <location>
        <begin position="545"/>
        <end position="566"/>
    </location>
</feature>
<keyword evidence="1" id="KW-0472">Membrane</keyword>
<gene>
    <name evidence="3" type="ORF">CLPU_11c00150</name>
</gene>
<dbReference type="SUPFAM" id="SSF141571">
    <property type="entry name" value="Pentapeptide repeat-like"/>
    <property type="match status" value="2"/>
</dbReference>
<dbReference type="Gene3D" id="2.160.20.80">
    <property type="entry name" value="E3 ubiquitin-protein ligase SopA"/>
    <property type="match status" value="2"/>
</dbReference>
<evidence type="ECO:0000313" key="3">
    <source>
        <dbReference type="EMBL" id="KNF07847.1"/>
    </source>
</evidence>
<evidence type="ECO:0000259" key="2">
    <source>
        <dbReference type="Pfam" id="PF07885"/>
    </source>
</evidence>
<evidence type="ECO:0000313" key="4">
    <source>
        <dbReference type="Proteomes" id="UP000037267"/>
    </source>
</evidence>
<protein>
    <recommendedName>
        <fullName evidence="2">Potassium channel domain-containing protein</fullName>
    </recommendedName>
</protein>
<reference evidence="4" key="1">
    <citation type="submission" date="2015-07" db="EMBL/GenBank/DDBJ databases">
        <title>Draft genome sequence of the purine-degrading Gottschalkia purinilyticum DSM 1384 (formerly Clostridium purinilyticum).</title>
        <authorList>
            <person name="Poehlein A."/>
            <person name="Schiel-Bengelsdorf B."/>
            <person name="Bengelsdorf F.R."/>
            <person name="Daniel R."/>
            <person name="Duerre P."/>
        </authorList>
    </citation>
    <scope>NUCLEOTIDE SEQUENCE [LARGE SCALE GENOMIC DNA]</scope>
    <source>
        <strain evidence="4">DSM 1384</strain>
    </source>
</reference>
<name>A0A0L0W8S0_GOTPU</name>
<feature type="transmembrane region" description="Helical" evidence="1">
    <location>
        <begin position="462"/>
        <end position="482"/>
    </location>
</feature>
<dbReference type="EMBL" id="LGSS01000011">
    <property type="protein sequence ID" value="KNF07847.1"/>
    <property type="molecule type" value="Genomic_DNA"/>
</dbReference>
<feature type="domain" description="Potassium channel" evidence="2">
    <location>
        <begin position="501"/>
        <end position="569"/>
    </location>
</feature>
<comment type="caution">
    <text evidence="3">The sequence shown here is derived from an EMBL/GenBank/DDBJ whole genome shotgun (WGS) entry which is preliminary data.</text>
</comment>
<keyword evidence="1" id="KW-0812">Transmembrane</keyword>
<dbReference type="STRING" id="1503.CLPU_11c00150"/>